<reference evidence="1 2" key="1">
    <citation type="submission" date="2018-04" db="EMBL/GenBank/DDBJ databases">
        <authorList>
            <person name="Huttner S."/>
            <person name="Dainat J."/>
        </authorList>
    </citation>
    <scope>NUCLEOTIDE SEQUENCE [LARGE SCALE GENOMIC DNA]</scope>
</reference>
<proteinExistence type="predicted"/>
<dbReference type="Proteomes" id="UP000289323">
    <property type="component" value="Unassembled WGS sequence"/>
</dbReference>
<evidence type="ECO:0000313" key="1">
    <source>
        <dbReference type="EMBL" id="SPQ26488.1"/>
    </source>
</evidence>
<name>A0A3S4BAN9_9PEZI</name>
<sequence>MVKLCRRIPNSLLERSRLGPLDPGGLKRLGFYNLLTCFASALLWSPACAVTVTHAMNFLGLVIHSI</sequence>
<dbReference type="EMBL" id="OUUZ01000018">
    <property type="protein sequence ID" value="SPQ26488.1"/>
    <property type="molecule type" value="Genomic_DNA"/>
</dbReference>
<protein>
    <submittedName>
        <fullName evidence="1">Cb74d784-9022-4374-b469-870d763e772e</fullName>
    </submittedName>
</protein>
<evidence type="ECO:0000313" key="2">
    <source>
        <dbReference type="Proteomes" id="UP000289323"/>
    </source>
</evidence>
<accession>A0A3S4BAN9</accession>
<organism evidence="1 2">
    <name type="scientific">Thermothielavioides terrestris</name>
    <dbReference type="NCBI Taxonomy" id="2587410"/>
    <lineage>
        <taxon>Eukaryota</taxon>
        <taxon>Fungi</taxon>
        <taxon>Dikarya</taxon>
        <taxon>Ascomycota</taxon>
        <taxon>Pezizomycotina</taxon>
        <taxon>Sordariomycetes</taxon>
        <taxon>Sordariomycetidae</taxon>
        <taxon>Sordariales</taxon>
        <taxon>Chaetomiaceae</taxon>
        <taxon>Thermothielavioides</taxon>
    </lineage>
</organism>
<dbReference type="AlphaFoldDB" id="A0A3S4BAN9"/>
<gene>
    <name evidence="1" type="ORF">TT172_LOCUS8907</name>
</gene>